<dbReference type="Gene3D" id="2.170.130.10">
    <property type="entry name" value="TonB-dependent receptor, plug domain"/>
    <property type="match status" value="1"/>
</dbReference>
<comment type="caution">
    <text evidence="3">The sequence shown here is derived from an EMBL/GenBank/DDBJ whole genome shotgun (WGS) entry which is preliminary data.</text>
</comment>
<comment type="similarity">
    <text evidence="1">Belongs to the TonB-dependent receptor family.</text>
</comment>
<keyword evidence="4" id="KW-1185">Reference proteome</keyword>
<dbReference type="NCBIfam" id="TIGR04056">
    <property type="entry name" value="OMP_RagA_SusC"/>
    <property type="match status" value="1"/>
</dbReference>
<dbReference type="InterPro" id="IPR039426">
    <property type="entry name" value="TonB-dep_rcpt-like"/>
</dbReference>
<dbReference type="NCBIfam" id="TIGR04057">
    <property type="entry name" value="SusC_RagA_signa"/>
    <property type="match status" value="1"/>
</dbReference>
<dbReference type="GO" id="GO:0009279">
    <property type="term" value="C:cell outer membrane"/>
    <property type="evidence" value="ECO:0007669"/>
    <property type="project" value="UniProtKB-SubCell"/>
</dbReference>
<dbReference type="EMBL" id="QREG01000010">
    <property type="protein sequence ID" value="RED98356.1"/>
    <property type="molecule type" value="Genomic_DNA"/>
</dbReference>
<organism evidence="3 4">
    <name type="scientific">Marinoscillum furvescens DSM 4134</name>
    <dbReference type="NCBI Taxonomy" id="1122208"/>
    <lineage>
        <taxon>Bacteria</taxon>
        <taxon>Pseudomonadati</taxon>
        <taxon>Bacteroidota</taxon>
        <taxon>Cytophagia</taxon>
        <taxon>Cytophagales</taxon>
        <taxon>Reichenbachiellaceae</taxon>
        <taxon>Marinoscillum</taxon>
    </lineage>
</organism>
<dbReference type="RefSeq" id="WP_115868316.1">
    <property type="nucleotide sequence ID" value="NZ_QREG01000010.1"/>
</dbReference>
<dbReference type="OrthoDB" id="9768177at2"/>
<evidence type="ECO:0000313" key="4">
    <source>
        <dbReference type="Proteomes" id="UP000256779"/>
    </source>
</evidence>
<dbReference type="InterPro" id="IPR037066">
    <property type="entry name" value="Plug_dom_sf"/>
</dbReference>
<dbReference type="Pfam" id="PF07715">
    <property type="entry name" value="Plug"/>
    <property type="match status" value="1"/>
</dbReference>
<sequence>MNSSIIHRNFALVLVAIITLLTIEKSEAQTIQLPEADTVFLIPSQEQSIGYGKIQKDLVSSSIYSISGEELLRTRATSFLMALQGRFPGVNILQIDGEPGKESFNSNIRGVDSQNNSSILFMIDGIERSPNAIDLNEIERVTVLKDGAATAVYGMRGAGGVILIDTKRGFSGKSKISISLDQSFQSPTMLPEFVSAYDYANMYNQRVANDTLYEDAQSPVDHSATDFYSAREIERYRLADSTMYYPVRDMVDEFMRDYSTLTRFNINFQGGGENMKYFTSVGILNQSGLFENDPFDLYSYDAESKTTRFNFRSNIDLALGEYLSGWVQIGGSLEKTNAPFIGAGQSWDFVLAKLYETPNNAHNDLTPDGEVLVKRDRLNFRNTNSVYGYLNRTGSLLETRTRLGNTFGLKRDLSPLVKGLSVSGQLAFDVNSYNALTRSRSYEAFEVRTLTASDMSDSLAFVGVTGTSNSTLTDGVSRNYSYSYTFQGRVDYTRTFESKHQINSMLLAEQQRTQSQILLPSNYATLSGRLNYALDNKYLAEVSFAYQGTEQYAKNNRFGFFPAISLGWIASNESFLNVDAIDYLKVKASVGAVGNNAYGYGSANSYLFLTTWNANGTENQIGNPRYQWETFVKYNIGLEAQLVDDFFVAFDAFYHDNKDIVIGSIDEIPTGFLGVTAGALPPGNIGLQTNQGFEIAAGYTKSFANDLSLNITGNISHARNERVDVGELPLDNSYAFAYRREGYALGTHFGYKTDGLFNTQAEIDNWADQSALGGTPIPGDIKYVDLNDDNLIDERDIAPLGNGNVAETTFGLNLNTSFKGFDLSVFFTGALNRNVYLQGFGRWSNRDNFTTHMKDAWTEDNQNASFPRLGNRGTNFIKSDYWIEDGSFIRMKNIEMGYTLPSRLTDKINASSIRVYVNGLNLLTFHNLPNDDFDPETANSSNIGYPIIKAINTGINMKF</sequence>
<reference evidence="3 4" key="1">
    <citation type="submission" date="2018-07" db="EMBL/GenBank/DDBJ databases">
        <title>Genomic Encyclopedia of Type Strains, Phase IV (KMG-IV): sequencing the most valuable type-strain genomes for metagenomic binning, comparative biology and taxonomic classification.</title>
        <authorList>
            <person name="Goeker M."/>
        </authorList>
    </citation>
    <scope>NUCLEOTIDE SEQUENCE [LARGE SCALE GENOMIC DNA]</scope>
    <source>
        <strain evidence="3 4">DSM 4134</strain>
    </source>
</reference>
<proteinExistence type="inferred from homology"/>
<dbReference type="AlphaFoldDB" id="A0A3D9L2W9"/>
<evidence type="ECO:0000256" key="1">
    <source>
        <dbReference type="PROSITE-ProRule" id="PRU01360"/>
    </source>
</evidence>
<dbReference type="PROSITE" id="PS52016">
    <property type="entry name" value="TONB_DEPENDENT_REC_3"/>
    <property type="match status" value="1"/>
</dbReference>
<keyword evidence="1" id="KW-1134">Transmembrane beta strand</keyword>
<dbReference type="InterPro" id="IPR012910">
    <property type="entry name" value="Plug_dom"/>
</dbReference>
<evidence type="ECO:0000259" key="2">
    <source>
        <dbReference type="Pfam" id="PF07715"/>
    </source>
</evidence>
<feature type="domain" description="TonB-dependent receptor plug" evidence="2">
    <location>
        <begin position="59"/>
        <end position="161"/>
    </location>
</feature>
<dbReference type="InterPro" id="IPR023996">
    <property type="entry name" value="TonB-dep_OMP_SusC/RagA"/>
</dbReference>
<keyword evidence="1" id="KW-0472">Membrane</keyword>
<keyword evidence="1" id="KW-0813">Transport</keyword>
<dbReference type="InterPro" id="IPR023997">
    <property type="entry name" value="TonB-dep_OMP_SusC/RagA_CS"/>
</dbReference>
<comment type="subcellular location">
    <subcellularLocation>
        <location evidence="1">Cell outer membrane</location>
        <topology evidence="1">Multi-pass membrane protein</topology>
    </subcellularLocation>
</comment>
<name>A0A3D9L2W9_MARFU</name>
<keyword evidence="1" id="KW-0998">Cell outer membrane</keyword>
<protein>
    <submittedName>
        <fullName evidence="3">TonB-linked SusC/RagA family outer membrane protein</fullName>
    </submittedName>
</protein>
<keyword evidence="1" id="KW-0812">Transmembrane</keyword>
<dbReference type="Proteomes" id="UP000256779">
    <property type="component" value="Unassembled WGS sequence"/>
</dbReference>
<dbReference type="SUPFAM" id="SSF56935">
    <property type="entry name" value="Porins"/>
    <property type="match status" value="1"/>
</dbReference>
<gene>
    <name evidence="3" type="ORF">C7460_11026</name>
</gene>
<evidence type="ECO:0000313" key="3">
    <source>
        <dbReference type="EMBL" id="RED98356.1"/>
    </source>
</evidence>
<accession>A0A3D9L2W9</accession>